<gene>
    <name evidence="1" type="ORF">PANDA_009061</name>
</gene>
<proteinExistence type="predicted"/>
<protein>
    <submittedName>
        <fullName evidence="1">Uncharacterized protein</fullName>
    </submittedName>
</protein>
<feature type="non-terminal residue" evidence="1">
    <location>
        <position position="1"/>
    </location>
</feature>
<sequence length="39" mass="4197">FQMQSHLAAGNVKKLDSFGHLLLPALLISPTVEGMALFT</sequence>
<organism evidence="1">
    <name type="scientific">Ailuropoda melanoleuca</name>
    <name type="common">Giant panda</name>
    <dbReference type="NCBI Taxonomy" id="9646"/>
    <lineage>
        <taxon>Eukaryota</taxon>
        <taxon>Metazoa</taxon>
        <taxon>Chordata</taxon>
        <taxon>Craniata</taxon>
        <taxon>Vertebrata</taxon>
        <taxon>Euteleostomi</taxon>
        <taxon>Mammalia</taxon>
        <taxon>Eutheria</taxon>
        <taxon>Laurasiatheria</taxon>
        <taxon>Carnivora</taxon>
        <taxon>Caniformia</taxon>
        <taxon>Ursidae</taxon>
        <taxon>Ailuropoda</taxon>
    </lineage>
</organism>
<accession>D2HE62</accession>
<evidence type="ECO:0000313" key="1">
    <source>
        <dbReference type="EMBL" id="EFB22322.1"/>
    </source>
</evidence>
<dbReference type="InParanoid" id="D2HE62"/>
<dbReference type="AlphaFoldDB" id="D2HE62"/>
<feature type="non-terminal residue" evidence="1">
    <location>
        <position position="39"/>
    </location>
</feature>
<dbReference type="EMBL" id="GL192744">
    <property type="protein sequence ID" value="EFB22322.1"/>
    <property type="molecule type" value="Genomic_DNA"/>
</dbReference>
<reference evidence="1" key="1">
    <citation type="journal article" date="2010" name="Nature">
        <title>The sequence and de novo assembly of the giant panda genome.</title>
        <authorList>
            <person name="Li R."/>
            <person name="Fan W."/>
            <person name="Tian G."/>
            <person name="Zhu H."/>
            <person name="He L."/>
            <person name="Cai J."/>
            <person name="Huang Q."/>
            <person name="Cai Q."/>
            <person name="Li B."/>
            <person name="Bai Y."/>
            <person name="Zhang Z."/>
            <person name="Zhang Y."/>
            <person name="Wang W."/>
            <person name="Li J."/>
            <person name="Wei F."/>
            <person name="Li H."/>
            <person name="Jian M."/>
            <person name="Li J."/>
            <person name="Zhang Z."/>
            <person name="Nielsen R."/>
            <person name="Li D."/>
            <person name="Gu W."/>
            <person name="Yang Z."/>
            <person name="Xuan Z."/>
            <person name="Ryder O.A."/>
            <person name="Leung F.C."/>
            <person name="Zhou Y."/>
            <person name="Cao J."/>
            <person name="Sun X."/>
            <person name="Fu Y."/>
            <person name="Fang X."/>
            <person name="Guo X."/>
            <person name="Wang B."/>
            <person name="Hou R."/>
            <person name="Shen F."/>
            <person name="Mu B."/>
            <person name="Ni P."/>
            <person name="Lin R."/>
            <person name="Qian W."/>
            <person name="Wang G."/>
            <person name="Yu C."/>
            <person name="Nie W."/>
            <person name="Wang J."/>
            <person name="Wu Z."/>
            <person name="Liang H."/>
            <person name="Min J."/>
            <person name="Wu Q."/>
            <person name="Cheng S."/>
            <person name="Ruan J."/>
            <person name="Wang M."/>
            <person name="Shi Z."/>
            <person name="Wen M."/>
            <person name="Liu B."/>
            <person name="Ren X."/>
            <person name="Zheng H."/>
            <person name="Dong D."/>
            <person name="Cook K."/>
            <person name="Shan G."/>
            <person name="Zhang H."/>
            <person name="Kosiol C."/>
            <person name="Xie X."/>
            <person name="Lu Z."/>
            <person name="Zheng H."/>
            <person name="Li Y."/>
            <person name="Steiner C.C."/>
            <person name="Lam T.T."/>
            <person name="Lin S."/>
            <person name="Zhang Q."/>
            <person name="Li G."/>
            <person name="Tian J."/>
            <person name="Gong T."/>
            <person name="Liu H."/>
            <person name="Zhang D."/>
            <person name="Fang L."/>
            <person name="Ye C."/>
            <person name="Zhang J."/>
            <person name="Hu W."/>
            <person name="Xu A."/>
            <person name="Ren Y."/>
            <person name="Zhang G."/>
            <person name="Bruford M.W."/>
            <person name="Li Q."/>
            <person name="Ma L."/>
            <person name="Guo Y."/>
            <person name="An N."/>
            <person name="Hu Y."/>
            <person name="Zheng Y."/>
            <person name="Shi Y."/>
            <person name="Li Z."/>
            <person name="Liu Q."/>
            <person name="Chen Y."/>
            <person name="Zhao J."/>
            <person name="Qu N."/>
            <person name="Zhao S."/>
            <person name="Tian F."/>
            <person name="Wang X."/>
            <person name="Wang H."/>
            <person name="Xu L."/>
            <person name="Liu X."/>
            <person name="Vinar T."/>
            <person name="Wang Y."/>
            <person name="Lam T.W."/>
            <person name="Yiu S.M."/>
            <person name="Liu S."/>
            <person name="Zhang H."/>
            <person name="Li D."/>
            <person name="Huang Y."/>
            <person name="Wang X."/>
            <person name="Yang G."/>
            <person name="Jiang Z."/>
            <person name="Wang J."/>
            <person name="Qin N."/>
            <person name="Li L."/>
            <person name="Li J."/>
            <person name="Bolund L."/>
            <person name="Kristiansen K."/>
            <person name="Wong G.K."/>
            <person name="Olson M."/>
            <person name="Zhang X."/>
            <person name="Li S."/>
            <person name="Yang H."/>
            <person name="Wang J."/>
            <person name="Wang J."/>
        </authorList>
    </citation>
    <scope>NUCLEOTIDE SEQUENCE [LARGE SCALE GENOMIC DNA]</scope>
</reference>
<name>D2HE62_AILME</name>